<keyword evidence="5 6" id="KW-0472">Membrane</keyword>
<evidence type="ECO:0000256" key="4">
    <source>
        <dbReference type="ARBA" id="ARBA00022989"/>
    </source>
</evidence>
<evidence type="ECO:0000313" key="8">
    <source>
        <dbReference type="Proteomes" id="UP001377567"/>
    </source>
</evidence>
<evidence type="ECO:0000256" key="6">
    <source>
        <dbReference type="SAM" id="Phobius"/>
    </source>
</evidence>
<organism evidence="7 8">
    <name type="scientific">Maudiozyma humilis</name>
    <name type="common">Sour dough yeast</name>
    <name type="synonym">Kazachstania humilis</name>
    <dbReference type="NCBI Taxonomy" id="51915"/>
    <lineage>
        <taxon>Eukaryota</taxon>
        <taxon>Fungi</taxon>
        <taxon>Dikarya</taxon>
        <taxon>Ascomycota</taxon>
        <taxon>Saccharomycotina</taxon>
        <taxon>Saccharomycetes</taxon>
        <taxon>Saccharomycetales</taxon>
        <taxon>Saccharomycetaceae</taxon>
        <taxon>Maudiozyma</taxon>
    </lineage>
</organism>
<keyword evidence="8" id="KW-1185">Reference proteome</keyword>
<feature type="transmembrane region" description="Helical" evidence="6">
    <location>
        <begin position="30"/>
        <end position="48"/>
    </location>
</feature>
<evidence type="ECO:0000256" key="2">
    <source>
        <dbReference type="ARBA" id="ARBA00010487"/>
    </source>
</evidence>
<dbReference type="Proteomes" id="UP001377567">
    <property type="component" value="Unassembled WGS sequence"/>
</dbReference>
<feature type="transmembrane region" description="Helical" evidence="6">
    <location>
        <begin position="173"/>
        <end position="197"/>
    </location>
</feature>
<dbReference type="AlphaFoldDB" id="A0AAV5RX14"/>
<feature type="transmembrane region" description="Helical" evidence="6">
    <location>
        <begin position="350"/>
        <end position="372"/>
    </location>
</feature>
<comment type="similarity">
    <text evidence="2">Belongs to the LIMR family.</text>
</comment>
<accession>A0AAV5RX14</accession>
<dbReference type="InterPro" id="IPR051584">
    <property type="entry name" value="GPCR-associated_LMBR1"/>
</dbReference>
<proteinExistence type="inferred from homology"/>
<dbReference type="EMBL" id="BTGD01000006">
    <property type="protein sequence ID" value="GMM55953.1"/>
    <property type="molecule type" value="Genomic_DNA"/>
</dbReference>
<evidence type="ECO:0000256" key="5">
    <source>
        <dbReference type="ARBA" id="ARBA00023136"/>
    </source>
</evidence>
<dbReference type="PANTHER" id="PTHR21355">
    <property type="entry name" value="G-PROTEIN COUPLED RECEPTOR-ASSOCIATED PROTEIN LMBRD2"/>
    <property type="match status" value="1"/>
</dbReference>
<comment type="subcellular location">
    <subcellularLocation>
        <location evidence="1">Membrane</location>
        <topology evidence="1">Multi-pass membrane protein</topology>
    </subcellularLocation>
</comment>
<evidence type="ECO:0000256" key="3">
    <source>
        <dbReference type="ARBA" id="ARBA00022692"/>
    </source>
</evidence>
<dbReference type="Pfam" id="PF04791">
    <property type="entry name" value="LMBR1"/>
    <property type="match status" value="1"/>
</dbReference>
<dbReference type="InterPro" id="IPR006876">
    <property type="entry name" value="LMBR1-like_membr_prot"/>
</dbReference>
<feature type="transmembrane region" description="Helical" evidence="6">
    <location>
        <begin position="101"/>
        <end position="121"/>
    </location>
</feature>
<gene>
    <name evidence="7" type="ORF">DAKH74_025690</name>
</gene>
<name>A0AAV5RX14_MAUHU</name>
<feature type="transmembrane region" description="Helical" evidence="6">
    <location>
        <begin position="142"/>
        <end position="161"/>
    </location>
</feature>
<feature type="transmembrane region" description="Helical" evidence="6">
    <location>
        <begin position="392"/>
        <end position="411"/>
    </location>
</feature>
<evidence type="ECO:0000256" key="1">
    <source>
        <dbReference type="ARBA" id="ARBA00004141"/>
    </source>
</evidence>
<protein>
    <submittedName>
        <fullName evidence="7">Uncharacterized protein</fullName>
    </submittedName>
</protein>
<feature type="transmembrane region" description="Helical" evidence="6">
    <location>
        <begin position="474"/>
        <end position="497"/>
    </location>
</feature>
<dbReference type="PANTHER" id="PTHR21355:SF0">
    <property type="entry name" value="G-PROTEIN COUPLED RECEPTOR-ASSOCIATED PROTEIN LMBRD2"/>
    <property type="match status" value="1"/>
</dbReference>
<feature type="transmembrane region" description="Helical" evidence="6">
    <location>
        <begin position="432"/>
        <end position="454"/>
    </location>
</feature>
<dbReference type="GO" id="GO:0016020">
    <property type="term" value="C:membrane"/>
    <property type="evidence" value="ECO:0007669"/>
    <property type="project" value="UniProtKB-SubCell"/>
</dbReference>
<keyword evidence="4 6" id="KW-1133">Transmembrane helix</keyword>
<comment type="caution">
    <text evidence="7">The sequence shown here is derived from an EMBL/GenBank/DDBJ whole genome shotgun (WGS) entry which is preliminary data.</text>
</comment>
<keyword evidence="3 6" id="KW-0812">Transmembrane</keyword>
<reference evidence="7 8" key="1">
    <citation type="journal article" date="2023" name="Elife">
        <title>Identification of key yeast species and microbe-microbe interactions impacting larval growth of Drosophila in the wild.</title>
        <authorList>
            <person name="Mure A."/>
            <person name="Sugiura Y."/>
            <person name="Maeda R."/>
            <person name="Honda K."/>
            <person name="Sakurai N."/>
            <person name="Takahashi Y."/>
            <person name="Watada M."/>
            <person name="Katoh T."/>
            <person name="Gotoh A."/>
            <person name="Gotoh Y."/>
            <person name="Taniguchi I."/>
            <person name="Nakamura K."/>
            <person name="Hayashi T."/>
            <person name="Katayama T."/>
            <person name="Uemura T."/>
            <person name="Hattori Y."/>
        </authorList>
    </citation>
    <scope>NUCLEOTIDE SEQUENCE [LARGE SCALE GENOMIC DNA]</scope>
    <source>
        <strain evidence="7 8">KH-74</strain>
    </source>
</reference>
<sequence>MFWAIVCTLSALGLTYVVINRYFSFKLHHAAFPLTLTIVSLNMFLLLTTDVLLPWDVKQGTQSLSAPGNNSTVVARATALTTLADNTGDAPMIRFLWLAMYWTQFLICWLVIPVLISYIELPYIAPRHDFRARLYKAMVANVKFYSLCLAGLVVGFVYLVLSTGHSPLDFKPLLISLAHLYSLSYTLILLATGLVILPKDLLHTLWITLKGLRHRSGASDTSAANNSLFVELSKTNEDLNDAQLSLSERAALIRNTQELANGDVLFNELLSEAKIDVNNKLEYLSDRLTLDQNLLPLQASSINSLEKLNSNYNKFTTDYYNYIYYQMKSDGIIHTLAQSYNSNLYTVKGILRSLCGFVACVLSVVVLAIEILPRTRFNDVLFADDNSGGKGVYLSCLVIIFYNTICSLYAMSKFKFNNFHLIANGNSNPSNVLYYSLYSSRLLFPLCFNLMTLIPRDIIGESSFSKTLYHDLKLIPFVNYLNTFLPICFMTLVPISYKFDIRRKILLRVLGEEYYYQFFGMMVYEPVEDTQANNNIDNSGALGIPRTDGPSYNHINEDYEYSLQDGRYIYERASANFNFDNNSSLAPISLHDNVSTNSHLSTSTNGNNIGSTIS</sequence>
<evidence type="ECO:0000313" key="7">
    <source>
        <dbReference type="EMBL" id="GMM55953.1"/>
    </source>
</evidence>